<evidence type="ECO:0000256" key="6">
    <source>
        <dbReference type="ARBA" id="ARBA00023295"/>
    </source>
</evidence>
<keyword evidence="5" id="KW-0804">Transcription</keyword>
<protein>
    <recommendedName>
        <fullName evidence="7">HTH araC/xylS-type domain-containing protein</fullName>
    </recommendedName>
</protein>
<dbReference type="SUPFAM" id="SSF51011">
    <property type="entry name" value="Glycosyl hydrolase domain"/>
    <property type="match status" value="1"/>
</dbReference>
<dbReference type="InterPro" id="IPR017853">
    <property type="entry name" value="GH"/>
</dbReference>
<keyword evidence="6" id="KW-0326">Glycosidase</keyword>
<evidence type="ECO:0000256" key="1">
    <source>
        <dbReference type="ARBA" id="ARBA00008875"/>
    </source>
</evidence>
<dbReference type="RefSeq" id="WP_066230761.1">
    <property type="nucleotide sequence ID" value="NZ_LQYN01000039.1"/>
</dbReference>
<dbReference type="PROSITE" id="PS01124">
    <property type="entry name" value="HTH_ARAC_FAMILY_2"/>
    <property type="match status" value="1"/>
</dbReference>
<dbReference type="OrthoDB" id="9776971at2"/>
<dbReference type="InterPro" id="IPR037923">
    <property type="entry name" value="HTH-like"/>
</dbReference>
<dbReference type="SUPFAM" id="SSF51445">
    <property type="entry name" value="(Trans)glycosidases"/>
    <property type="match status" value="1"/>
</dbReference>
<evidence type="ECO:0000313" key="8">
    <source>
        <dbReference type="EMBL" id="KYD07925.1"/>
    </source>
</evidence>
<comment type="caution">
    <text evidence="8">The sequence shown here is derived from an EMBL/GenBank/DDBJ whole genome shotgun (WGS) entry which is preliminary data.</text>
</comment>
<proteinExistence type="inferred from homology"/>
<dbReference type="SUPFAM" id="SSF46689">
    <property type="entry name" value="Homeodomain-like"/>
    <property type="match status" value="2"/>
</dbReference>
<dbReference type="Pfam" id="PF02311">
    <property type="entry name" value="AraC_binding"/>
    <property type="match status" value="1"/>
</dbReference>
<dbReference type="PROSITE" id="PS00041">
    <property type="entry name" value="HTH_ARAC_FAMILY_1"/>
    <property type="match status" value="1"/>
</dbReference>
<evidence type="ECO:0000256" key="2">
    <source>
        <dbReference type="ARBA" id="ARBA00022801"/>
    </source>
</evidence>
<evidence type="ECO:0000256" key="5">
    <source>
        <dbReference type="ARBA" id="ARBA00023163"/>
    </source>
</evidence>
<evidence type="ECO:0000313" key="9">
    <source>
        <dbReference type="Proteomes" id="UP000075666"/>
    </source>
</evidence>
<dbReference type="Pfam" id="PF12833">
    <property type="entry name" value="HTH_18"/>
    <property type="match status" value="1"/>
</dbReference>
<dbReference type="SMART" id="SM00342">
    <property type="entry name" value="HTH_ARAC"/>
    <property type="match status" value="1"/>
</dbReference>
<dbReference type="Gene3D" id="2.60.40.1500">
    <property type="entry name" value="Glycosyl hydrolase domain, family 39"/>
    <property type="match status" value="1"/>
</dbReference>
<name>A0A150L6M5_9BACI</name>
<dbReference type="GO" id="GO:0016798">
    <property type="term" value="F:hydrolase activity, acting on glycosyl bonds"/>
    <property type="evidence" value="ECO:0007669"/>
    <property type="project" value="UniProtKB-KW"/>
</dbReference>
<reference evidence="8 9" key="1">
    <citation type="submission" date="2016-01" db="EMBL/GenBank/DDBJ databases">
        <title>Genome Sequences of Twelve Sporeforming Bacillus Species Isolated from Foods.</title>
        <authorList>
            <person name="Berendsen E.M."/>
            <person name="Wells-Bennik M.H."/>
            <person name="Krawcyk A.O."/>
            <person name="De Jong A."/>
            <person name="Holsappel S."/>
            <person name="Eijlander R.T."/>
            <person name="Kuipers O.P."/>
        </authorList>
    </citation>
    <scope>NUCLEOTIDE SEQUENCE [LARGE SCALE GENOMIC DNA]</scope>
    <source>
        <strain evidence="8 9">B4102</strain>
    </source>
</reference>
<dbReference type="AlphaFoldDB" id="A0A150L6M5"/>
<evidence type="ECO:0000259" key="7">
    <source>
        <dbReference type="PROSITE" id="PS01124"/>
    </source>
</evidence>
<keyword evidence="2" id="KW-0378">Hydrolase</keyword>
<dbReference type="STRING" id="46224.B4102_0559"/>
<accession>A0A150L6M5</accession>
<sequence>MSGAIEESYQISLQNIQHHSQHINLGIEILLVIRGEIEVVVNQDSYHLVENDLLLINANQVHNIKGIEDNVVLLLQIPLRSIERYYQDIHECYFDCYSSKEDHGQYLLFDQIRQLLAEILIAHYQKQDGSELETTSLIYKLVTILIRNFKTTYLQQNHFISMKDERIKAILAYIEKNYRKSISLEEIAKQQYLSLYYLSRYFKQEVGVSFSQYVKQVRLKSAVRELLYTGHTITQVALNNGFPNAKAFNKAFKEVYQQTPAEYRNLHKKEPDHIEEVHYVSDQYTLLKSPNFLIEISKYIPSNEKIFTLMDPAVSTVYIDLPKEPIFIRKKDRRLLVIGQLEYALQEEVQAELRLIQELLQFEYVYFTNLFSSTFTITTHLLQTGGQFYQINTLFNSFRQLGLAPFIRVEFEKEVERSSDYIKMLGEFLQQSVHYFGSDFVEKWQFELAFEEWGETAGTFYRNFYETVKKWSSAAKVGLHVPFSLETGITAPVTAFLKQFANECELVCFTCNPNEQVDFTDMNNSIFEDVKDFLMKSCIDLKAKLQSVGLTDSPIYLTNWNTLYGNTVDLSGSFFRSSLIFKDMFNVMKIISGLGFWIDTHSLEINNWKYEHIAMNGIALLYYYQLKRPAFFNIQLMAKMNDQILAEGEGFVLTKGDQGYQLAIYNTSYVNPSYSVESFFLSSLTKEKKFVISGLPHGSYQIRKHILDRKNGAFYMKWMNFKQRDINDQETITFLKQRTYPGLQIYEENIDSDLYLQSTLTLNAFHLIEIKPLS</sequence>
<gene>
    <name evidence="8" type="ORF">B4102_0559</name>
</gene>
<dbReference type="Gene3D" id="2.60.120.10">
    <property type="entry name" value="Jelly Rolls"/>
    <property type="match status" value="1"/>
</dbReference>
<evidence type="ECO:0000256" key="4">
    <source>
        <dbReference type="ARBA" id="ARBA00023125"/>
    </source>
</evidence>
<keyword evidence="3" id="KW-0805">Transcription regulation</keyword>
<dbReference type="GO" id="GO:0043565">
    <property type="term" value="F:sequence-specific DNA binding"/>
    <property type="evidence" value="ECO:0007669"/>
    <property type="project" value="InterPro"/>
</dbReference>
<keyword evidence="9" id="KW-1185">Reference proteome</keyword>
<dbReference type="InterPro" id="IPR018062">
    <property type="entry name" value="HTH_AraC-typ_CS"/>
</dbReference>
<dbReference type="Gene3D" id="1.10.10.60">
    <property type="entry name" value="Homeodomain-like"/>
    <property type="match status" value="2"/>
</dbReference>
<dbReference type="InterPro" id="IPR014710">
    <property type="entry name" value="RmlC-like_jellyroll"/>
</dbReference>
<dbReference type="GO" id="GO:0003700">
    <property type="term" value="F:DNA-binding transcription factor activity"/>
    <property type="evidence" value="ECO:0007669"/>
    <property type="project" value="InterPro"/>
</dbReference>
<dbReference type="InterPro" id="IPR018060">
    <property type="entry name" value="HTH_AraC"/>
</dbReference>
<keyword evidence="4" id="KW-0238">DNA-binding</keyword>
<feature type="domain" description="HTH araC/xylS-type" evidence="7">
    <location>
        <begin position="168"/>
        <end position="266"/>
    </location>
</feature>
<dbReference type="EMBL" id="LQYN01000039">
    <property type="protein sequence ID" value="KYD07925.1"/>
    <property type="molecule type" value="Genomic_DNA"/>
</dbReference>
<dbReference type="SUPFAM" id="SSF51215">
    <property type="entry name" value="Regulatory protein AraC"/>
    <property type="match status" value="1"/>
</dbReference>
<organism evidence="8 9">
    <name type="scientific">Heyndrickxia sporothermodurans</name>
    <dbReference type="NCBI Taxonomy" id="46224"/>
    <lineage>
        <taxon>Bacteria</taxon>
        <taxon>Bacillati</taxon>
        <taxon>Bacillota</taxon>
        <taxon>Bacilli</taxon>
        <taxon>Bacillales</taxon>
        <taxon>Bacillaceae</taxon>
        <taxon>Heyndrickxia</taxon>
    </lineage>
</organism>
<dbReference type="InterPro" id="IPR003313">
    <property type="entry name" value="AraC-bd"/>
</dbReference>
<dbReference type="InterPro" id="IPR009057">
    <property type="entry name" value="Homeodomain-like_sf"/>
</dbReference>
<evidence type="ECO:0000256" key="3">
    <source>
        <dbReference type="ARBA" id="ARBA00023015"/>
    </source>
</evidence>
<dbReference type="Pfam" id="PF01229">
    <property type="entry name" value="Glyco_hydro_39"/>
    <property type="match status" value="1"/>
</dbReference>
<dbReference type="Gene3D" id="3.20.20.80">
    <property type="entry name" value="Glycosidases"/>
    <property type="match status" value="1"/>
</dbReference>
<dbReference type="Proteomes" id="UP000075666">
    <property type="component" value="Unassembled WGS sequence"/>
</dbReference>
<comment type="similarity">
    <text evidence="1">Belongs to the glycosyl hydrolase 39 family.</text>
</comment>
<dbReference type="PATRIC" id="fig|46224.3.peg.2779"/>
<dbReference type="InterPro" id="IPR049166">
    <property type="entry name" value="GH39_cat"/>
</dbReference>
<dbReference type="PANTHER" id="PTHR43280">
    <property type="entry name" value="ARAC-FAMILY TRANSCRIPTIONAL REGULATOR"/>
    <property type="match status" value="1"/>
</dbReference>
<dbReference type="PANTHER" id="PTHR43280:SF2">
    <property type="entry name" value="HTH-TYPE TRANSCRIPTIONAL REGULATOR EXSA"/>
    <property type="match status" value="1"/>
</dbReference>